<organism evidence="2">
    <name type="scientific">Thomasclavelia ramosa</name>
    <dbReference type="NCBI Taxonomy" id="1547"/>
    <lineage>
        <taxon>Bacteria</taxon>
        <taxon>Bacillati</taxon>
        <taxon>Bacillota</taxon>
        <taxon>Erysipelotrichia</taxon>
        <taxon>Erysipelotrichales</taxon>
        <taxon>Coprobacillaceae</taxon>
        <taxon>Thomasclavelia</taxon>
    </lineage>
</organism>
<keyword evidence="1" id="KW-1133">Transmembrane helix</keyword>
<protein>
    <submittedName>
        <fullName evidence="2">Uncharacterized protein</fullName>
    </submittedName>
</protein>
<evidence type="ECO:0000256" key="1">
    <source>
        <dbReference type="SAM" id="Phobius"/>
    </source>
</evidence>
<reference evidence="2" key="1">
    <citation type="submission" date="2019-11" db="EMBL/GenBank/DDBJ databases">
        <authorList>
            <person name="Feng L."/>
        </authorList>
    </citation>
    <scope>NUCLEOTIDE SEQUENCE</scope>
    <source>
        <strain evidence="2">CramosumLFYP8</strain>
    </source>
</reference>
<gene>
    <name evidence="2" type="ORF">CRLFYP8_01430</name>
</gene>
<dbReference type="EMBL" id="CACRTL010000009">
    <property type="protein sequence ID" value="VYT60201.1"/>
    <property type="molecule type" value="Genomic_DNA"/>
</dbReference>
<name>A0A6N2Y0B3_9FIRM</name>
<accession>A0A6N2Y0B3</accession>
<dbReference type="AlphaFoldDB" id="A0A6N2Y0B3"/>
<feature type="transmembrane region" description="Helical" evidence="1">
    <location>
        <begin position="6"/>
        <end position="24"/>
    </location>
</feature>
<keyword evidence="1" id="KW-0472">Membrane</keyword>
<keyword evidence="1" id="KW-0812">Transmembrane</keyword>
<evidence type="ECO:0000313" key="2">
    <source>
        <dbReference type="EMBL" id="VYT60201.1"/>
    </source>
</evidence>
<proteinExistence type="predicted"/>
<sequence>MGAVSQAIAIVVSILVYVPFLIAYERYQNKQAAEAAE</sequence>